<comment type="function">
    <text evidence="4">DNA polymerase II participates in chromosomal DNA replication.</text>
</comment>
<dbReference type="Proteomes" id="UP001620626">
    <property type="component" value="Unassembled WGS sequence"/>
</dbReference>
<gene>
    <name evidence="6" type="ORF">niasHT_010386</name>
</gene>
<keyword evidence="4" id="KW-0411">Iron-sulfur</keyword>
<dbReference type="Gene3D" id="3.90.1600.10">
    <property type="entry name" value="Palm domain of DNA polymerase"/>
    <property type="match status" value="1"/>
</dbReference>
<comment type="subcellular location">
    <subcellularLocation>
        <location evidence="4">Nucleus</location>
    </subcellularLocation>
</comment>
<keyword evidence="4" id="KW-0863">Zinc-finger</keyword>
<comment type="cofactor">
    <cofactor evidence="4">
        <name>[4Fe-4S] cluster</name>
        <dbReference type="ChEBI" id="CHEBI:49883"/>
    </cofactor>
</comment>
<evidence type="ECO:0000259" key="5">
    <source>
        <dbReference type="Pfam" id="PF00136"/>
    </source>
</evidence>
<proteinExistence type="inferred from homology"/>
<dbReference type="PANTHER" id="PTHR10670">
    <property type="entry name" value="DNA POLYMERASE EPSILON CATALYTIC SUBUNIT A"/>
    <property type="match status" value="1"/>
</dbReference>
<dbReference type="PANTHER" id="PTHR10670:SF0">
    <property type="entry name" value="DNA POLYMERASE EPSILON CATALYTIC SUBUNIT A"/>
    <property type="match status" value="1"/>
</dbReference>
<dbReference type="GO" id="GO:0005634">
    <property type="term" value="C:nucleus"/>
    <property type="evidence" value="ECO:0007669"/>
    <property type="project" value="UniProtKB-SubCell"/>
</dbReference>
<dbReference type="GO" id="GO:0003887">
    <property type="term" value="F:DNA-directed DNA polymerase activity"/>
    <property type="evidence" value="ECO:0007669"/>
    <property type="project" value="UniProtKB-KW"/>
</dbReference>
<keyword evidence="2 4" id="KW-0548">Nucleotidyltransferase</keyword>
<dbReference type="GO" id="GO:0003677">
    <property type="term" value="F:DNA binding"/>
    <property type="evidence" value="ECO:0007669"/>
    <property type="project" value="UniProtKB-KW"/>
</dbReference>
<dbReference type="InterPro" id="IPR029703">
    <property type="entry name" value="POL2"/>
</dbReference>
<keyword evidence="7" id="KW-1185">Reference proteome</keyword>
<evidence type="ECO:0000256" key="3">
    <source>
        <dbReference type="ARBA" id="ARBA00022932"/>
    </source>
</evidence>
<sequence length="265" mass="31144">MACIHNTPEAKCKRPLQWMWRGEIVPARRGEYEMMMLQLEKERFGKERKPYNALAQEEREKIAKERIKEYCRNAYKRLHDTQEVQRTTTICQRENPFYVDTVRAFRDRSYEYKQMLKKAKSALEAVPSDDLATRKQAQQRVVLYDSLQLAHKCILNSFYGYVMRKGSRWFSMEMAGIVCYTGANIIRETRELVERIGRPLELDRTAFGACCPPPSRNTLCFTQTPANRVNALVKDRFTNDQYHNVNRCTPKLRHRNSAGRNSAET</sequence>
<keyword evidence="4" id="KW-0408">Iron</keyword>
<accession>A0ABD2MBF6</accession>
<keyword evidence="1 4" id="KW-0808">Transferase</keyword>
<name>A0ABD2MBF6_9BILA</name>
<evidence type="ECO:0000256" key="4">
    <source>
        <dbReference type="RuleBase" id="RU365029"/>
    </source>
</evidence>
<dbReference type="GO" id="GO:0008270">
    <property type="term" value="F:zinc ion binding"/>
    <property type="evidence" value="ECO:0007669"/>
    <property type="project" value="UniProtKB-KW"/>
</dbReference>
<keyword evidence="4" id="KW-0238">DNA-binding</keyword>
<evidence type="ECO:0000256" key="2">
    <source>
        <dbReference type="ARBA" id="ARBA00022695"/>
    </source>
</evidence>
<keyword evidence="4" id="KW-0862">Zinc</keyword>
<protein>
    <recommendedName>
        <fullName evidence="4">DNA polymerase epsilon catalytic subunit</fullName>
        <ecNumber evidence="4">2.7.7.7</ecNumber>
    </recommendedName>
</protein>
<dbReference type="Pfam" id="PF00136">
    <property type="entry name" value="DNA_pol_B"/>
    <property type="match status" value="1"/>
</dbReference>
<dbReference type="GO" id="GO:0051539">
    <property type="term" value="F:4 iron, 4 sulfur cluster binding"/>
    <property type="evidence" value="ECO:0007669"/>
    <property type="project" value="UniProtKB-KW"/>
</dbReference>
<comment type="catalytic activity">
    <reaction evidence="4">
        <text>DNA(n) + a 2'-deoxyribonucleoside 5'-triphosphate = DNA(n+1) + diphosphate</text>
        <dbReference type="Rhea" id="RHEA:22508"/>
        <dbReference type="Rhea" id="RHEA-COMP:17339"/>
        <dbReference type="Rhea" id="RHEA-COMP:17340"/>
        <dbReference type="ChEBI" id="CHEBI:33019"/>
        <dbReference type="ChEBI" id="CHEBI:61560"/>
        <dbReference type="ChEBI" id="CHEBI:173112"/>
        <dbReference type="EC" id="2.7.7.7"/>
    </reaction>
</comment>
<organism evidence="6 7">
    <name type="scientific">Heterodera trifolii</name>
    <dbReference type="NCBI Taxonomy" id="157864"/>
    <lineage>
        <taxon>Eukaryota</taxon>
        <taxon>Metazoa</taxon>
        <taxon>Ecdysozoa</taxon>
        <taxon>Nematoda</taxon>
        <taxon>Chromadorea</taxon>
        <taxon>Rhabditida</taxon>
        <taxon>Tylenchina</taxon>
        <taxon>Tylenchomorpha</taxon>
        <taxon>Tylenchoidea</taxon>
        <taxon>Heteroderidae</taxon>
        <taxon>Heteroderinae</taxon>
        <taxon>Heterodera</taxon>
    </lineage>
</organism>
<dbReference type="InterPro" id="IPR043502">
    <property type="entry name" value="DNA/RNA_pol_sf"/>
</dbReference>
<dbReference type="SUPFAM" id="SSF56672">
    <property type="entry name" value="DNA/RNA polymerases"/>
    <property type="match status" value="1"/>
</dbReference>
<keyword evidence="3 4" id="KW-0239">DNA-directed DNA polymerase</keyword>
<keyword evidence="4" id="KW-0479">Metal-binding</keyword>
<evidence type="ECO:0000313" key="6">
    <source>
        <dbReference type="EMBL" id="KAL3124846.1"/>
    </source>
</evidence>
<feature type="domain" description="DNA-directed DNA polymerase family B multifunctional" evidence="5">
    <location>
        <begin position="131"/>
        <end position="196"/>
    </location>
</feature>
<dbReference type="InterPro" id="IPR023211">
    <property type="entry name" value="DNA_pol_palm_dom_sf"/>
</dbReference>
<keyword evidence="4" id="KW-0235">DNA replication</keyword>
<evidence type="ECO:0000256" key="1">
    <source>
        <dbReference type="ARBA" id="ARBA00022679"/>
    </source>
</evidence>
<dbReference type="GO" id="GO:0006260">
    <property type="term" value="P:DNA replication"/>
    <property type="evidence" value="ECO:0007669"/>
    <property type="project" value="UniProtKB-KW"/>
</dbReference>
<dbReference type="AlphaFoldDB" id="A0ABD2MBF6"/>
<reference evidence="6 7" key="1">
    <citation type="submission" date="2024-10" db="EMBL/GenBank/DDBJ databases">
        <authorList>
            <person name="Kim D."/>
        </authorList>
    </citation>
    <scope>NUCLEOTIDE SEQUENCE [LARGE SCALE GENOMIC DNA]</scope>
    <source>
        <strain evidence="6">BH-2024</strain>
    </source>
</reference>
<comment type="caution">
    <text evidence="6">The sequence shown here is derived from an EMBL/GenBank/DDBJ whole genome shotgun (WGS) entry which is preliminary data.</text>
</comment>
<evidence type="ECO:0000313" key="7">
    <source>
        <dbReference type="Proteomes" id="UP001620626"/>
    </source>
</evidence>
<keyword evidence="4" id="KW-0004">4Fe-4S</keyword>
<keyword evidence="4" id="KW-0539">Nucleus</keyword>
<dbReference type="InterPro" id="IPR006134">
    <property type="entry name" value="DNA-dir_DNA_pol_B_multi_dom"/>
</dbReference>
<dbReference type="EMBL" id="JBICBT010000060">
    <property type="protein sequence ID" value="KAL3124846.1"/>
    <property type="molecule type" value="Genomic_DNA"/>
</dbReference>
<comment type="similarity">
    <text evidence="4">Belongs to the DNA polymerase type-B family.</text>
</comment>
<dbReference type="EC" id="2.7.7.7" evidence="4"/>